<comment type="similarity">
    <text evidence="1">Belongs to the WXG100 family.</text>
</comment>
<keyword evidence="3" id="KW-1185">Reference proteome</keyword>
<dbReference type="NCBIfam" id="TIGR03930">
    <property type="entry name" value="WXG100_ESAT6"/>
    <property type="match status" value="1"/>
</dbReference>
<protein>
    <recommendedName>
        <fullName evidence="1">ESAT-6-like protein</fullName>
    </recommendedName>
</protein>
<reference evidence="2 3" key="1">
    <citation type="journal article" date="2019" name="Int. J. Syst. Evol. Microbiol.">
        <title>The Global Catalogue of Microorganisms (GCM) 10K type strain sequencing project: providing services to taxonomists for standard genome sequencing and annotation.</title>
        <authorList>
            <consortium name="The Broad Institute Genomics Platform"/>
            <consortium name="The Broad Institute Genome Sequencing Center for Infectious Disease"/>
            <person name="Wu L."/>
            <person name="Ma J."/>
        </authorList>
    </citation>
    <scope>NUCLEOTIDE SEQUENCE [LARGE SCALE GENOMIC DNA]</scope>
    <source>
        <strain evidence="2 3">JCM 11813</strain>
    </source>
</reference>
<organism evidence="2 3">
    <name type="scientific">Nocardioides aquiterrae</name>
    <dbReference type="NCBI Taxonomy" id="203799"/>
    <lineage>
        <taxon>Bacteria</taxon>
        <taxon>Bacillati</taxon>
        <taxon>Actinomycetota</taxon>
        <taxon>Actinomycetes</taxon>
        <taxon>Propionibacteriales</taxon>
        <taxon>Nocardioidaceae</taxon>
        <taxon>Nocardioides</taxon>
    </lineage>
</organism>
<evidence type="ECO:0000313" key="3">
    <source>
        <dbReference type="Proteomes" id="UP001499979"/>
    </source>
</evidence>
<dbReference type="InterPro" id="IPR010310">
    <property type="entry name" value="T7SS_ESAT-6-like"/>
</dbReference>
<dbReference type="Gene3D" id="1.10.287.1060">
    <property type="entry name" value="ESAT-6-like"/>
    <property type="match status" value="1"/>
</dbReference>
<dbReference type="RefSeq" id="WP_343907325.1">
    <property type="nucleotide sequence ID" value="NZ_BAAAJE010000006.1"/>
</dbReference>
<dbReference type="Proteomes" id="UP001499979">
    <property type="component" value="Unassembled WGS sequence"/>
</dbReference>
<dbReference type="InterPro" id="IPR036689">
    <property type="entry name" value="ESAT-6-like_sf"/>
</dbReference>
<dbReference type="Pfam" id="PF06013">
    <property type="entry name" value="WXG100"/>
    <property type="match status" value="1"/>
</dbReference>
<sequence>MYAVDLAELQTTVDELGRTGAALDDLLDEITARVAALHGAWSGLAAGAQADAQTEWEAGFREMRDGLAAMRAAGATAHGSYSAAADTNVRMWQQVS</sequence>
<proteinExistence type="inferred from homology"/>
<name>A0ABN1UD77_9ACTN</name>
<accession>A0ABN1UD77</accession>
<dbReference type="SUPFAM" id="SSF140453">
    <property type="entry name" value="EsxAB dimer-like"/>
    <property type="match status" value="1"/>
</dbReference>
<dbReference type="EMBL" id="BAAAJE010000006">
    <property type="protein sequence ID" value="GAA1140088.1"/>
    <property type="molecule type" value="Genomic_DNA"/>
</dbReference>
<gene>
    <name evidence="2" type="ORF">GCM10009606_19620</name>
</gene>
<evidence type="ECO:0000256" key="1">
    <source>
        <dbReference type="RuleBase" id="RU362001"/>
    </source>
</evidence>
<comment type="caution">
    <text evidence="2">The sequence shown here is derived from an EMBL/GenBank/DDBJ whole genome shotgun (WGS) entry which is preliminary data.</text>
</comment>
<evidence type="ECO:0000313" key="2">
    <source>
        <dbReference type="EMBL" id="GAA1140088.1"/>
    </source>
</evidence>